<feature type="transmembrane region" description="Helical" evidence="2">
    <location>
        <begin position="160"/>
        <end position="181"/>
    </location>
</feature>
<dbReference type="SUPFAM" id="SSF56524">
    <property type="entry name" value="Oxidoreductase molybdopterin-binding domain"/>
    <property type="match status" value="1"/>
</dbReference>
<comment type="caution">
    <text evidence="4">The sequence shown here is derived from an EMBL/GenBank/DDBJ whole genome shotgun (WGS) entry which is preliminary data.</text>
</comment>
<evidence type="ECO:0000313" key="4">
    <source>
        <dbReference type="EMBL" id="RZS91560.1"/>
    </source>
</evidence>
<name>A0A4Q7NX33_9ACTN</name>
<dbReference type="GO" id="GO:0006790">
    <property type="term" value="P:sulfur compound metabolic process"/>
    <property type="evidence" value="ECO:0007669"/>
    <property type="project" value="TreeGrafter"/>
</dbReference>
<organism evidence="4 5">
    <name type="scientific">Motilibacter rhizosphaerae</name>
    <dbReference type="NCBI Taxonomy" id="598652"/>
    <lineage>
        <taxon>Bacteria</taxon>
        <taxon>Bacillati</taxon>
        <taxon>Actinomycetota</taxon>
        <taxon>Actinomycetes</taxon>
        <taxon>Motilibacterales</taxon>
        <taxon>Motilibacteraceae</taxon>
        <taxon>Motilibacter</taxon>
    </lineage>
</organism>
<dbReference type="OrthoDB" id="9795587at2"/>
<dbReference type="InterPro" id="IPR036374">
    <property type="entry name" value="OxRdtase_Mopterin-bd_sf"/>
</dbReference>
<feature type="domain" description="Oxidoreductase molybdopterin-binding" evidence="3">
    <location>
        <begin position="236"/>
        <end position="381"/>
    </location>
</feature>
<evidence type="ECO:0000259" key="3">
    <source>
        <dbReference type="Pfam" id="PF00174"/>
    </source>
</evidence>
<dbReference type="PANTHER" id="PTHR19372:SF7">
    <property type="entry name" value="SULFITE OXIDASE, MITOCHONDRIAL"/>
    <property type="match status" value="1"/>
</dbReference>
<dbReference type="EMBL" id="SGXD01000001">
    <property type="protein sequence ID" value="RZS91560.1"/>
    <property type="molecule type" value="Genomic_DNA"/>
</dbReference>
<dbReference type="Gene3D" id="3.90.420.10">
    <property type="entry name" value="Oxidoreductase, molybdopterin-binding domain"/>
    <property type="match status" value="1"/>
</dbReference>
<evidence type="ECO:0000313" key="5">
    <source>
        <dbReference type="Proteomes" id="UP000293638"/>
    </source>
</evidence>
<dbReference type="SUPFAM" id="SSF81296">
    <property type="entry name" value="E set domains"/>
    <property type="match status" value="1"/>
</dbReference>
<sequence>MAGRRRRAGLGTLVGIAAGAAGVGAAQLVTVLTGPSSSPVLSVASTVVDSVPLGVKDWAVRTLGTDDKPVLVVSVLVVVLLLAALGGIRELGHRRGGLPVVVVLCLAAALAAINRPGAGAGAVLPSLVALVVSGWLLVVLGDRARWSGTAEAESADRRRFLALSGSTVLAAAAGAGVARVATLSRVDVTSSRDAVRLPAPVSPAASVSTGRGVAGATPFQTPLGDFYRVDTALFAPRIRAEDWKLRITGEVDHEVTLTFAELLHRPMIERWVTLACVSNEVGGDLVGNARWLGAPLADILRSAGPHEGADMVLSRSHDGMTIGTPLAALLDGRDAMLAVGMDGAPLPVERGFPVRMVVPGLYGYVSATKWVVELEVTRFSRATAYWSDRGWAEQAPVKTASRIDVPRDDVRAGRVAVGGVAWAQHRGVSKVEVRVDGGAWQQAELLPVPSVDTWRQWTWEWDATSGSHVLEVRATDGTGVTQTSRPADPAPDGATGWHSRQVHVH</sequence>
<dbReference type="GO" id="GO:0020037">
    <property type="term" value="F:heme binding"/>
    <property type="evidence" value="ECO:0007669"/>
    <property type="project" value="TreeGrafter"/>
</dbReference>
<reference evidence="4 5" key="1">
    <citation type="submission" date="2019-02" db="EMBL/GenBank/DDBJ databases">
        <title>Genomic Encyclopedia of Type Strains, Phase IV (KMG-IV): sequencing the most valuable type-strain genomes for metagenomic binning, comparative biology and taxonomic classification.</title>
        <authorList>
            <person name="Goeker M."/>
        </authorList>
    </citation>
    <scope>NUCLEOTIDE SEQUENCE [LARGE SCALE GENOMIC DNA]</scope>
    <source>
        <strain evidence="4 5">DSM 45622</strain>
    </source>
</reference>
<feature type="transmembrane region" description="Helical" evidence="2">
    <location>
        <begin position="95"/>
        <end position="113"/>
    </location>
</feature>
<proteinExistence type="predicted"/>
<dbReference type="Gene3D" id="2.60.40.650">
    <property type="match status" value="1"/>
</dbReference>
<dbReference type="InterPro" id="IPR000572">
    <property type="entry name" value="OxRdtase_Mopterin-bd_dom"/>
</dbReference>
<dbReference type="Proteomes" id="UP000293638">
    <property type="component" value="Unassembled WGS sequence"/>
</dbReference>
<gene>
    <name evidence="4" type="ORF">EV189_0805</name>
</gene>
<protein>
    <submittedName>
        <fullName evidence="4">DMSO/TMAO reductase YedYZ molybdopterin-dependent catalytic subunit</fullName>
    </submittedName>
</protein>
<dbReference type="AlphaFoldDB" id="A0A4Q7NX33"/>
<dbReference type="PANTHER" id="PTHR19372">
    <property type="entry name" value="SULFITE REDUCTASE"/>
    <property type="match status" value="1"/>
</dbReference>
<keyword evidence="5" id="KW-1185">Reference proteome</keyword>
<keyword evidence="2" id="KW-1133">Transmembrane helix</keyword>
<dbReference type="Pfam" id="PF00174">
    <property type="entry name" value="Oxidored_molyb"/>
    <property type="match status" value="1"/>
</dbReference>
<feature type="region of interest" description="Disordered" evidence="1">
    <location>
        <begin position="476"/>
        <end position="505"/>
    </location>
</feature>
<feature type="transmembrane region" description="Helical" evidence="2">
    <location>
        <begin position="70"/>
        <end position="88"/>
    </location>
</feature>
<keyword evidence="2" id="KW-0812">Transmembrane</keyword>
<dbReference type="InterPro" id="IPR014756">
    <property type="entry name" value="Ig_E-set"/>
</dbReference>
<dbReference type="GO" id="GO:0043546">
    <property type="term" value="F:molybdopterin cofactor binding"/>
    <property type="evidence" value="ECO:0007669"/>
    <property type="project" value="TreeGrafter"/>
</dbReference>
<evidence type="ECO:0000256" key="2">
    <source>
        <dbReference type="SAM" id="Phobius"/>
    </source>
</evidence>
<evidence type="ECO:0000256" key="1">
    <source>
        <dbReference type="SAM" id="MobiDB-lite"/>
    </source>
</evidence>
<feature type="transmembrane region" description="Helical" evidence="2">
    <location>
        <begin position="119"/>
        <end position="140"/>
    </location>
</feature>
<dbReference type="RefSeq" id="WP_130491614.1">
    <property type="nucleotide sequence ID" value="NZ_SGXD01000001.1"/>
</dbReference>
<keyword evidence="2" id="KW-0472">Membrane</keyword>
<accession>A0A4Q7NX33</accession>
<dbReference type="GO" id="GO:0008482">
    <property type="term" value="F:sulfite oxidase activity"/>
    <property type="evidence" value="ECO:0007669"/>
    <property type="project" value="TreeGrafter"/>
</dbReference>